<gene>
    <name evidence="1" type="ordered locus">Psefu_1630</name>
</gene>
<dbReference type="Proteomes" id="UP000000686">
    <property type="component" value="Chromosome"/>
</dbReference>
<keyword evidence="2" id="KW-1185">Reference proteome</keyword>
<sequence>MFFIGMRKVTVWLGNSWSGFGANSTGKPVEYRSEKRGQSDIILKRADRRKNDAFEPSRKKPYTPLYMGVFDTFVQLSGRSEMFTR</sequence>
<proteinExistence type="predicted"/>
<dbReference type="HOGENOM" id="CLU_2510123_0_0_6"/>
<protein>
    <submittedName>
        <fullName evidence="1">Uncharacterized protein</fullName>
    </submittedName>
</protein>
<dbReference type="EMBL" id="CP002727">
    <property type="protein sequence ID" value="AEF21604.1"/>
    <property type="molecule type" value="Genomic_DNA"/>
</dbReference>
<evidence type="ECO:0000313" key="2">
    <source>
        <dbReference type="Proteomes" id="UP000000686"/>
    </source>
</evidence>
<dbReference type="AlphaFoldDB" id="F6AHT0"/>
<name>F6AHT0_PSEF1</name>
<reference evidence="1 2" key="1">
    <citation type="submission" date="2011-04" db="EMBL/GenBank/DDBJ databases">
        <title>Complete sequence of Pseudomonas fulva 12-X.</title>
        <authorList>
            <consortium name="US DOE Joint Genome Institute"/>
            <person name="Lucas S."/>
            <person name="Han J."/>
            <person name="Lapidus A."/>
            <person name="Cheng J.-F."/>
            <person name="Goodwin L."/>
            <person name="Pitluck S."/>
            <person name="Peters L."/>
            <person name="Mikhailova N."/>
            <person name="Pagani I."/>
            <person name="Davenport K."/>
            <person name="Han C."/>
            <person name="Tapia R."/>
            <person name="Land M."/>
            <person name="Hauser L."/>
            <person name="Kyrpides N."/>
            <person name="Ivanova N."/>
            <person name="Pagani I."/>
            <person name="Lcollab F.I."/>
            <person name="Woyke T."/>
        </authorList>
    </citation>
    <scope>NUCLEOTIDE SEQUENCE [LARGE SCALE GENOMIC DNA]</scope>
    <source>
        <strain evidence="2">12-X</strain>
    </source>
</reference>
<evidence type="ECO:0000313" key="1">
    <source>
        <dbReference type="EMBL" id="AEF21604.1"/>
    </source>
</evidence>
<accession>F6AHT0</accession>
<dbReference type="STRING" id="743720.Psefu_1630"/>
<dbReference type="KEGG" id="pfv:Psefu_1630"/>
<dbReference type="RefSeq" id="WP_013790735.1">
    <property type="nucleotide sequence ID" value="NC_015556.1"/>
</dbReference>
<organism evidence="1 2">
    <name type="scientific">Pseudomonas fulva (strain 12-X)</name>
    <dbReference type="NCBI Taxonomy" id="743720"/>
    <lineage>
        <taxon>Bacteria</taxon>
        <taxon>Pseudomonadati</taxon>
        <taxon>Pseudomonadota</taxon>
        <taxon>Gammaproteobacteria</taxon>
        <taxon>Pseudomonadales</taxon>
        <taxon>Pseudomonadaceae</taxon>
        <taxon>Pseudomonas</taxon>
    </lineage>
</organism>